<proteinExistence type="predicted"/>
<sequence>MDEQQIQQIVDRVVAAIEGLKPGPAQDWQVWGAFGSYATLLAAVVAFLIGWWSIRQKREADARSEWWRRTQWALEASASDNDEMYSYGTGMLDLLARSELATPKDKELLDAVWEVTDTEMQDDSIEQLINEASKLNGLNEEEKAIVRSFYNVDDPPVTGENEDKNHSRNQREEADGSADR</sequence>
<evidence type="ECO:0000256" key="1">
    <source>
        <dbReference type="SAM" id="MobiDB-lite"/>
    </source>
</evidence>
<accession>A0AAX3EML6</accession>
<keyword evidence="4" id="KW-1185">Reference proteome</keyword>
<organism evidence="3 4">
    <name type="scientific">Paenarthrobacter ureafaciens</name>
    <dbReference type="NCBI Taxonomy" id="37931"/>
    <lineage>
        <taxon>Bacteria</taxon>
        <taxon>Bacillati</taxon>
        <taxon>Actinomycetota</taxon>
        <taxon>Actinomycetes</taxon>
        <taxon>Micrococcales</taxon>
        <taxon>Micrococcaceae</taxon>
        <taxon>Paenarthrobacter</taxon>
    </lineage>
</organism>
<evidence type="ECO:0000313" key="3">
    <source>
        <dbReference type="EMBL" id="UYV98349.1"/>
    </source>
</evidence>
<dbReference type="AlphaFoldDB" id="A0AAX3EML6"/>
<evidence type="ECO:0000313" key="4">
    <source>
        <dbReference type="Proteomes" id="UP001163293"/>
    </source>
</evidence>
<protein>
    <recommendedName>
        <fullName evidence="5">DUF4381 domain-containing protein</fullName>
    </recommendedName>
</protein>
<dbReference type="RefSeq" id="WP_069694669.1">
    <property type="nucleotide sequence ID" value="NZ_CP043010.1"/>
</dbReference>
<gene>
    <name evidence="3" type="ORF">NL394_03700</name>
</gene>
<reference evidence="3" key="1">
    <citation type="submission" date="2022-07" db="EMBL/GenBank/DDBJ databases">
        <authorList>
            <person name="Wu T."/>
        </authorList>
    </citation>
    <scope>NUCLEOTIDE SEQUENCE</scope>
    <source>
        <strain evidence="3">SD-1</strain>
    </source>
</reference>
<feature type="compositionally biased region" description="Basic and acidic residues" evidence="1">
    <location>
        <begin position="161"/>
        <end position="180"/>
    </location>
</feature>
<keyword evidence="2" id="KW-0472">Membrane</keyword>
<keyword evidence="2" id="KW-1133">Transmembrane helix</keyword>
<dbReference type="EMBL" id="CP101185">
    <property type="protein sequence ID" value="UYV98349.1"/>
    <property type="molecule type" value="Genomic_DNA"/>
</dbReference>
<dbReference type="Proteomes" id="UP001163293">
    <property type="component" value="Chromosome"/>
</dbReference>
<evidence type="ECO:0000256" key="2">
    <source>
        <dbReference type="SAM" id="Phobius"/>
    </source>
</evidence>
<name>A0AAX3EML6_PAEUR</name>
<feature type="transmembrane region" description="Helical" evidence="2">
    <location>
        <begin position="30"/>
        <end position="54"/>
    </location>
</feature>
<feature type="region of interest" description="Disordered" evidence="1">
    <location>
        <begin position="149"/>
        <end position="180"/>
    </location>
</feature>
<evidence type="ECO:0008006" key="5">
    <source>
        <dbReference type="Google" id="ProtNLM"/>
    </source>
</evidence>
<keyword evidence="2" id="KW-0812">Transmembrane</keyword>